<protein>
    <submittedName>
        <fullName evidence="1">Uncharacterized protein</fullName>
    </submittedName>
</protein>
<evidence type="ECO:0000313" key="1">
    <source>
        <dbReference type="EMBL" id="MBC6994411.1"/>
    </source>
</evidence>
<dbReference type="EMBL" id="JACSIT010000098">
    <property type="protein sequence ID" value="MBC6994411.1"/>
    <property type="molecule type" value="Genomic_DNA"/>
</dbReference>
<gene>
    <name evidence="1" type="ORF">H9S92_09565</name>
</gene>
<sequence length="188" mass="20888">MNTLIIGRKRCRGIPGGLLVLFLLASCVGETAERKAARGEHFVSIPDRLYFKNTRIRHYQAEERGEDLVVYRHDKLLASPAQLLPVLEDYWLEDRALLRLEVRPAAGDTASGTFLLEAATDKGWERLPLASPLGTSAVNRLRTALAANRDIRILWAGDTLVAFPNDAARSSAKEVVDDYLRLVGYTGE</sequence>
<dbReference type="Proteomes" id="UP000650081">
    <property type="component" value="Unassembled WGS sequence"/>
</dbReference>
<evidence type="ECO:0000313" key="2">
    <source>
        <dbReference type="Proteomes" id="UP000650081"/>
    </source>
</evidence>
<dbReference type="AlphaFoldDB" id="A0A923PMI4"/>
<comment type="caution">
    <text evidence="1">The sequence shown here is derived from an EMBL/GenBank/DDBJ whole genome shotgun (WGS) entry which is preliminary data.</text>
</comment>
<organism evidence="1 2">
    <name type="scientific">Neolewinella lacunae</name>
    <dbReference type="NCBI Taxonomy" id="1517758"/>
    <lineage>
        <taxon>Bacteria</taxon>
        <taxon>Pseudomonadati</taxon>
        <taxon>Bacteroidota</taxon>
        <taxon>Saprospiria</taxon>
        <taxon>Saprospirales</taxon>
        <taxon>Lewinellaceae</taxon>
        <taxon>Neolewinella</taxon>
    </lineage>
</organism>
<name>A0A923PMI4_9BACT</name>
<keyword evidence="2" id="KW-1185">Reference proteome</keyword>
<reference evidence="1" key="1">
    <citation type="submission" date="2020-08" db="EMBL/GenBank/DDBJ databases">
        <title>Lewinella bacteria from marine environments.</title>
        <authorList>
            <person name="Zhong Y."/>
        </authorList>
    </citation>
    <scope>NUCLEOTIDE SEQUENCE</scope>
    <source>
        <strain evidence="1">KCTC 42187</strain>
    </source>
</reference>
<proteinExistence type="predicted"/>
<dbReference type="RefSeq" id="WP_187466487.1">
    <property type="nucleotide sequence ID" value="NZ_JACSIT010000098.1"/>
</dbReference>
<accession>A0A923PMI4</accession>